<dbReference type="KEGG" id="hsd:SD1D_2340"/>
<gene>
    <name evidence="1" type="ORF">SD1D_2340</name>
</gene>
<dbReference type="Proteomes" id="UP000196053">
    <property type="component" value="Chromosome I"/>
</dbReference>
<keyword evidence="2" id="KW-1185">Reference proteome</keyword>
<evidence type="ECO:0000313" key="1">
    <source>
        <dbReference type="EMBL" id="CUH93852.1"/>
    </source>
</evidence>
<dbReference type="EMBL" id="LN879430">
    <property type="protein sequence ID" value="CUH93852.1"/>
    <property type="molecule type" value="Genomic_DNA"/>
</dbReference>
<proteinExistence type="predicted"/>
<dbReference type="OrthoDB" id="49105at2"/>
<dbReference type="AlphaFoldDB" id="A0A0K8J969"/>
<sequence length="199" mass="22730">MSIQQITNYDKNTIKYDYKEGKKVKEEAVQRNDMAAVYEREQIENKVYQKDQATIDRLLEEAKSSSQKLKDLVEKMLLKQGKTLSNANDIYSLLREGKVEVDDETRAQAKKDIAEDGYWGVVQTSERLVSFAKALSGGDPSKADLMIKAVKKGFEQAEKAWGGKLPSLCKDTVNRTISKLEEWRDSINETEDNLRENNK</sequence>
<protein>
    <submittedName>
        <fullName evidence="1">Uncharacterized protein</fullName>
    </submittedName>
</protein>
<name>A0A0K8J969_9FIRM</name>
<evidence type="ECO:0000313" key="2">
    <source>
        <dbReference type="Proteomes" id="UP000196053"/>
    </source>
</evidence>
<reference evidence="2" key="1">
    <citation type="submission" date="2015-09" db="EMBL/GenBank/DDBJ databases">
        <authorList>
            <person name="Wibberg D."/>
        </authorList>
    </citation>
    <scope>NUCLEOTIDE SEQUENCE [LARGE SCALE GENOMIC DNA]</scope>
    <source>
        <strain evidence="2">SD1D</strain>
    </source>
</reference>
<accession>A0A0K8J969</accession>
<dbReference type="RefSeq" id="WP_058259065.1">
    <property type="nucleotide sequence ID" value="NZ_DUPS01000059.1"/>
</dbReference>
<organism evidence="1 2">
    <name type="scientific">Herbinix luporum</name>
    <dbReference type="NCBI Taxonomy" id="1679721"/>
    <lineage>
        <taxon>Bacteria</taxon>
        <taxon>Bacillati</taxon>
        <taxon>Bacillota</taxon>
        <taxon>Clostridia</taxon>
        <taxon>Lachnospirales</taxon>
        <taxon>Lachnospiraceae</taxon>
        <taxon>Herbinix</taxon>
    </lineage>
</organism>